<dbReference type="RefSeq" id="WP_023842625.1">
    <property type="nucleotide sequence ID" value="NC_022995.1"/>
</dbReference>
<reference evidence="1" key="1">
    <citation type="journal article" date="2014" name="Microbiology">
        <title>A 2,4-dichlorophenoxyacetic acid degradation plasmid pM7012 discloses distribution of an unclassified megaplasmid group across bacterial species.</title>
        <authorList>
            <person name="Sakai Y."/>
            <person name="Ogawa N."/>
            <person name="Shimomura Y."/>
            <person name="Fujii T."/>
        </authorList>
    </citation>
    <scope>NUCLEOTIDE SEQUENCE</scope>
    <source>
        <strain evidence="1">M701</strain>
    </source>
</reference>
<protein>
    <submittedName>
        <fullName evidence="1">Uncharacterized protein</fullName>
    </submittedName>
</protein>
<name>V5YNV2_9BURK</name>
<sequence>MNQQEDRKMPQQANIRVELVSHGILAYQNDFNDAADAEEAVRRLAGGAAAKEVAGKDGEVLRFEATGTVIRAFYLPTPESSVRQEMPYKRIMAVFQPQAWINDDATDIDGRQDVDVTERVLRLPLDRVHALQDYRDSTELLVDGSTVAIEHDGPFTVKAVDSICTFFGVKDLSDITEDMLVAARHAEHQTFEDWVAGVEREVGSEVDGESYRRYYNQGMSPSEAVRQDRLDDGLKEENSTGAAVAVSRTPDLSNLEAEVLLAELRRRGLVVSAWGIDDATGTLENDAATESLTESQFAQLEEKLFEKAADTLEDILANRGNDHINDIWSIHGQKLIAVVLEQDAAPHAPSLGL</sequence>
<accession>V5YNV2</accession>
<proteinExistence type="predicted"/>
<keyword evidence="1" id="KW-0614">Plasmid</keyword>
<reference evidence="1" key="2">
    <citation type="submission" date="2024-06" db="EMBL/GenBank/DDBJ databases">
        <authorList>
            <person name="Sakai Y."/>
            <person name="Fujii T."/>
        </authorList>
    </citation>
    <scope>NUCLEOTIDE SEQUENCE</scope>
    <source>
        <strain evidence="1">M701</strain>
        <plasmid evidence="1">pM7012</plasmid>
    </source>
</reference>
<dbReference type="EMBL" id="AB853026">
    <property type="protein sequence ID" value="BAO19082.1"/>
    <property type="molecule type" value="Genomic_DNA"/>
</dbReference>
<dbReference type="AlphaFoldDB" id="V5YNV2"/>
<evidence type="ECO:0000313" key="1">
    <source>
        <dbReference type="EMBL" id="BAO19082.1"/>
    </source>
</evidence>
<organism evidence="1">
    <name type="scientific">Burkholderia sp. M701</name>
    <dbReference type="NCBI Taxonomy" id="326454"/>
    <lineage>
        <taxon>Bacteria</taxon>
        <taxon>Pseudomonadati</taxon>
        <taxon>Pseudomonadota</taxon>
        <taxon>Betaproteobacteria</taxon>
        <taxon>Burkholderiales</taxon>
        <taxon>Burkholderiaceae</taxon>
        <taxon>Burkholderia</taxon>
    </lineage>
</organism>
<geneLocation type="plasmid" evidence="1">
    <name>pM7012</name>
</geneLocation>